<dbReference type="GO" id="GO:0046872">
    <property type="term" value="F:metal ion binding"/>
    <property type="evidence" value="ECO:0007669"/>
    <property type="project" value="UniProtKB-KW"/>
</dbReference>
<evidence type="ECO:0000313" key="8">
    <source>
        <dbReference type="Proteomes" id="UP000702544"/>
    </source>
</evidence>
<dbReference type="PANTHER" id="PTHR43177">
    <property type="entry name" value="PROTEIN NRFC"/>
    <property type="match status" value="1"/>
</dbReference>
<keyword evidence="2" id="KW-0479">Metal-binding</keyword>
<sequence>MPNSFVFDSNRCTGCDACRLACSIENGLGPDRSWRRVETFNPKRHPALPAYHLSLACNHCNEPACLYACPANAYRRDAHTGAVILEEEKCIGCRYCSWACPYDAPVFDSSRGVMSKCTFCNHRLVDGLEPACVALCPTGALGFADVAEPEIENEIDGFPATELGPRTVIVPLKEGRWLPVMSAPVVDPASAPGKAPDDDIRLRSEWPLAAFTSMLAVLVAALAAATLDSFDLSPAAFVGGAALILGLASLHLGKPFRAYRALLNLRRSWLSREVTAVTGFIALAAAQLLWFPGSWPLAAVAVGLGLTALICADYVYTVLRASAHPLTHSASVAWTGVFLAAVFAGVGPLAGAVGLGKLGLYVGRKLGFRRGGRPVRPAISLLRVGVGLVVPGLLWAVDPARFHELIVAAVVAGELVDRAEYYVELERIAPSRQMSIDLERRIAEGGANRDVPAPRPALAAID</sequence>
<dbReference type="InterPro" id="IPR007059">
    <property type="entry name" value="DmsC"/>
</dbReference>
<dbReference type="GO" id="GO:0019645">
    <property type="term" value="P:anaerobic electron transport chain"/>
    <property type="evidence" value="ECO:0007669"/>
    <property type="project" value="InterPro"/>
</dbReference>
<feature type="domain" description="4Fe-4S ferredoxin-type" evidence="6">
    <location>
        <begin position="3"/>
        <end position="33"/>
    </location>
</feature>
<feature type="transmembrane region" description="Helical" evidence="5">
    <location>
        <begin position="208"/>
        <end position="227"/>
    </location>
</feature>
<comment type="caution">
    <text evidence="7">The sequence shown here is derived from an EMBL/GenBank/DDBJ whole genome shotgun (WGS) entry which is preliminary data.</text>
</comment>
<dbReference type="CDD" id="cd16371">
    <property type="entry name" value="DMSOR_beta_like"/>
    <property type="match status" value="1"/>
</dbReference>
<keyword evidence="5" id="KW-1133">Transmembrane helix</keyword>
<dbReference type="PROSITE" id="PS00198">
    <property type="entry name" value="4FE4S_FER_1"/>
    <property type="match status" value="1"/>
</dbReference>
<dbReference type="PROSITE" id="PS51379">
    <property type="entry name" value="4FE4S_FER_2"/>
    <property type="match status" value="3"/>
</dbReference>
<dbReference type="PANTHER" id="PTHR43177:SF3">
    <property type="entry name" value="PROTEIN NRFC HOMOLOG"/>
    <property type="match status" value="1"/>
</dbReference>
<dbReference type="Pfam" id="PF13247">
    <property type="entry name" value="Fer4_11"/>
    <property type="match status" value="1"/>
</dbReference>
<feature type="transmembrane region" description="Helical" evidence="5">
    <location>
        <begin position="297"/>
        <end position="319"/>
    </location>
</feature>
<protein>
    <submittedName>
        <fullName evidence="7">4Fe-4S dicluster domain-containing protein</fullName>
    </submittedName>
</protein>
<evidence type="ECO:0000256" key="4">
    <source>
        <dbReference type="ARBA" id="ARBA00023014"/>
    </source>
</evidence>
<dbReference type="InterPro" id="IPR017900">
    <property type="entry name" value="4Fe4S_Fe_S_CS"/>
</dbReference>
<evidence type="ECO:0000259" key="6">
    <source>
        <dbReference type="PROSITE" id="PS51379"/>
    </source>
</evidence>
<dbReference type="Gene3D" id="3.30.70.20">
    <property type="match status" value="2"/>
</dbReference>
<dbReference type="AlphaFoldDB" id="A0AAE4ZA77"/>
<keyword evidence="4" id="KW-0411">Iron-sulfur</keyword>
<feature type="transmembrane region" description="Helical" evidence="5">
    <location>
        <begin position="274"/>
        <end position="291"/>
    </location>
</feature>
<feature type="transmembrane region" description="Helical" evidence="5">
    <location>
        <begin position="331"/>
        <end position="355"/>
    </location>
</feature>
<dbReference type="EMBL" id="JAACAK010000036">
    <property type="protein sequence ID" value="NIR74396.1"/>
    <property type="molecule type" value="Genomic_DNA"/>
</dbReference>
<dbReference type="SUPFAM" id="SSF54862">
    <property type="entry name" value="4Fe-4S ferredoxins"/>
    <property type="match status" value="1"/>
</dbReference>
<keyword evidence="3" id="KW-0408">Iron</keyword>
<evidence type="ECO:0000256" key="5">
    <source>
        <dbReference type="SAM" id="Phobius"/>
    </source>
</evidence>
<dbReference type="InterPro" id="IPR050954">
    <property type="entry name" value="ET_IronSulfur_Cluster-Binding"/>
</dbReference>
<feature type="domain" description="4Fe-4S ferredoxin-type" evidence="6">
    <location>
        <begin position="47"/>
        <end position="79"/>
    </location>
</feature>
<keyword evidence="5" id="KW-0472">Membrane</keyword>
<dbReference type="Pfam" id="PF04976">
    <property type="entry name" value="DmsC"/>
    <property type="match status" value="1"/>
</dbReference>
<evidence type="ECO:0000313" key="7">
    <source>
        <dbReference type="EMBL" id="NIR74396.1"/>
    </source>
</evidence>
<feature type="transmembrane region" description="Helical" evidence="5">
    <location>
        <begin position="233"/>
        <end position="253"/>
    </location>
</feature>
<evidence type="ECO:0000256" key="3">
    <source>
        <dbReference type="ARBA" id="ARBA00023004"/>
    </source>
</evidence>
<name>A0AAE4ZA77_9BACT</name>
<keyword evidence="1" id="KW-0004">4Fe-4S</keyword>
<evidence type="ECO:0000256" key="1">
    <source>
        <dbReference type="ARBA" id="ARBA00022485"/>
    </source>
</evidence>
<dbReference type="GO" id="GO:0016020">
    <property type="term" value="C:membrane"/>
    <property type="evidence" value="ECO:0007669"/>
    <property type="project" value="InterPro"/>
</dbReference>
<dbReference type="GO" id="GO:0051539">
    <property type="term" value="F:4 iron, 4 sulfur cluster binding"/>
    <property type="evidence" value="ECO:0007669"/>
    <property type="project" value="UniProtKB-KW"/>
</dbReference>
<reference evidence="7 8" key="1">
    <citation type="submission" date="2020-01" db="EMBL/GenBank/DDBJ databases">
        <title>Genomes assembled from Gulf of Kutch pelagic sediment metagenomes.</title>
        <authorList>
            <person name="Chandrashekar M."/>
            <person name="Mahajan M.S."/>
            <person name="Dave K.J."/>
            <person name="Vatsa P."/>
            <person name="Nathani N.M."/>
        </authorList>
    </citation>
    <scope>NUCLEOTIDE SEQUENCE [LARGE SCALE GENOMIC DNA]</scope>
    <source>
        <strain evidence="7">KS3-K002</strain>
    </source>
</reference>
<feature type="domain" description="4Fe-4S ferredoxin-type" evidence="6">
    <location>
        <begin position="81"/>
        <end position="110"/>
    </location>
</feature>
<dbReference type="InterPro" id="IPR017896">
    <property type="entry name" value="4Fe4S_Fe-S-bd"/>
</dbReference>
<proteinExistence type="predicted"/>
<accession>A0AAE4ZA77</accession>
<keyword evidence="5" id="KW-0812">Transmembrane</keyword>
<dbReference type="Proteomes" id="UP000702544">
    <property type="component" value="Unassembled WGS sequence"/>
</dbReference>
<organism evidence="7 8">
    <name type="scientific">Candidatus Kutchimonas denitrificans</name>
    <dbReference type="NCBI Taxonomy" id="3056748"/>
    <lineage>
        <taxon>Bacteria</taxon>
        <taxon>Pseudomonadati</taxon>
        <taxon>Gemmatimonadota</taxon>
        <taxon>Gemmatimonadia</taxon>
        <taxon>Candidatus Palauibacterales</taxon>
        <taxon>Candidatus Palauibacteraceae</taxon>
        <taxon>Candidatus Kutchimonas</taxon>
    </lineage>
</organism>
<gene>
    <name evidence="7" type="ORF">GWO12_04685</name>
</gene>
<evidence type="ECO:0000256" key="2">
    <source>
        <dbReference type="ARBA" id="ARBA00022723"/>
    </source>
</evidence>